<dbReference type="RefSeq" id="WP_190241517.1">
    <property type="nucleotide sequence ID" value="NZ_CP014205.2"/>
</dbReference>
<protein>
    <submittedName>
        <fullName evidence="1">Uncharacterized protein</fullName>
    </submittedName>
</protein>
<dbReference type="Proteomes" id="UP000075187">
    <property type="component" value="Chromosome"/>
</dbReference>
<evidence type="ECO:0000313" key="2">
    <source>
        <dbReference type="Proteomes" id="UP000075187"/>
    </source>
</evidence>
<reference evidence="1" key="1">
    <citation type="submission" date="2017-12" db="EMBL/GenBank/DDBJ databases">
        <title>Pseudomonas sp. MS586 complete sequence.</title>
        <authorList>
            <person name="Lu S."/>
            <person name="Deng P."/>
        </authorList>
    </citation>
    <scope>NUCLEOTIDE SEQUENCE</scope>
    <source>
        <strain evidence="1">MS586</strain>
    </source>
</reference>
<sequence length="72" mass="8139">MDLNEIATNGVAYVDQDALTSDQQWRNTVRRDQHQRERELLQAAHTGSVLDLLLNLRPGRWLSSKAALALVV</sequence>
<proteinExistence type="predicted"/>
<keyword evidence="2" id="KW-1185">Reference proteome</keyword>
<name>A0ABM6QI84_9PSED</name>
<dbReference type="EMBL" id="CP014205">
    <property type="protein sequence ID" value="AUG97619.1"/>
    <property type="molecule type" value="Genomic_DNA"/>
</dbReference>
<gene>
    <name evidence="1" type="ORF">AWU82_29855</name>
</gene>
<organism evidence="1 2">
    <name type="scientific">Pseudomonas glycinae</name>
    <dbReference type="NCBI Taxonomy" id="1785145"/>
    <lineage>
        <taxon>Bacteria</taxon>
        <taxon>Pseudomonadati</taxon>
        <taxon>Pseudomonadota</taxon>
        <taxon>Gammaproteobacteria</taxon>
        <taxon>Pseudomonadales</taxon>
        <taxon>Pseudomonadaceae</taxon>
        <taxon>Pseudomonas</taxon>
    </lineage>
</organism>
<evidence type="ECO:0000313" key="1">
    <source>
        <dbReference type="EMBL" id="AUG97619.1"/>
    </source>
</evidence>
<accession>A0ABM6QI84</accession>